<dbReference type="InterPro" id="IPR025481">
    <property type="entry name" value="Cell_Morphogen_C"/>
</dbReference>
<protein>
    <submittedName>
        <fullName evidence="5">Morphogenesis protein Mor2</fullName>
    </submittedName>
</protein>
<evidence type="ECO:0000256" key="1">
    <source>
        <dbReference type="SAM" id="MobiDB-lite"/>
    </source>
</evidence>
<dbReference type="PANTHER" id="PTHR12295:SF30">
    <property type="entry name" value="PROTEIN FURRY"/>
    <property type="match status" value="1"/>
</dbReference>
<dbReference type="PANTHER" id="PTHR12295">
    <property type="entry name" value="FURRY-RELATED"/>
    <property type="match status" value="1"/>
</dbReference>
<proteinExistence type="predicted"/>
<dbReference type="GO" id="GO:0030427">
    <property type="term" value="C:site of polarized growth"/>
    <property type="evidence" value="ECO:0007669"/>
    <property type="project" value="TreeGrafter"/>
</dbReference>
<evidence type="ECO:0000259" key="2">
    <source>
        <dbReference type="Pfam" id="PF14222"/>
    </source>
</evidence>
<organism evidence="5 6">
    <name type="scientific">Schizosaccharomyces osmophilus</name>
    <dbReference type="NCBI Taxonomy" id="2545709"/>
    <lineage>
        <taxon>Eukaryota</taxon>
        <taxon>Fungi</taxon>
        <taxon>Dikarya</taxon>
        <taxon>Ascomycota</taxon>
        <taxon>Taphrinomycotina</taxon>
        <taxon>Schizosaccharomycetes</taxon>
        <taxon>Schizosaccharomycetales</taxon>
        <taxon>Schizosaccharomycetaceae</taxon>
        <taxon>Schizosaccharomyces</taxon>
    </lineage>
</organism>
<keyword evidence="6" id="KW-1185">Reference proteome</keyword>
<evidence type="ECO:0000313" key="5">
    <source>
        <dbReference type="EMBL" id="WBW71135.1"/>
    </source>
</evidence>
<dbReference type="InterPro" id="IPR025614">
    <property type="entry name" value="Cell_morpho_N"/>
</dbReference>
<sequence length="2193" mass="251859">MNLNETAQEEPLYGEEINTSSQEEQQHSAVDYALHILFTQFVRISEQKIFYLSRHQFNQQTQPSQVSFIVNEQDAIRLLRKGKDEEFDRCIQALIGLAIKKPVAVIESLLYWRKVRVSVTNSKNVPHLVAERKNFVSVYILCRSLSEITESLPNNTLEETTVSSLLECIFHQLLNPKNLPTNSSSLRLANWESFAYLLGSLSRFNFVMVSDRFIEEIENLEKSNMDTEVREAYLIYILRAMRHLHIRLYPIAHLEECVAFLESLASFFIKSNQAVRIEHAFLFENLLSPLIIHATFEVNIPAWVRTIHTLYPIAFKSCTKSKYWQVWFPFLCSLLCLSPKEFFLENWLPTLEASFVRIKDRRLRNTGLKSVAKVFWVCFNRLQEITDETLKAITYILKPIFLQGKTFNVTPFATVDEVEGFSQILRVLAPHYPNYIINEILEPLLMDVFDENMGCEKMMIVIRSSYYVLQDIKQKNSPKELFNFIEFQFIDLWSNAAGSCWETFIKNISNSALFLTLQLSNDINRYYNSRNSAGYLGLYSNSLKIFPCLVGKIEPKIIDAYIKCLNCPNKVIQLSCHNALLYFASKLNKTKPIISCLSRKLVQGSEHLLCTYHEVIQIWIQQQEAVIEKRSSYLSTKSSHASDSESTSMGKQDYDETQSWMIIEEIQSLAVLHLSSPSVDIRQFAVALLNDVKKLNTEYLVLSSDNYTDGEVCSEPTIVDVLKDCDASILSVESHLPTAAERSRLRKFINDGTKDMLLKLATSNSGVDISIWYNVFPKFIKLCFERFPTTMALLRNTVCTKLPSITSTLLSKIDTSDTNFNLKIAVKNNEFPEYLLVQWKLYLIVACCTITYTSNLDLSQTNLRRALTAVQSGTHLRSLQETMKITSAESLFSMILPLIFVEFSPIREAVVFATGCININAFPQLVKSLKPYISFLKEEKPEFLLRNLNFSNFGRRNKSDNLLRSEIAHIFALTSHLLIHDSIREEGDTLLIISEFLKDLKIFLTSCTQTDVSSFKIKCYFAQLLEKLILFQNLNDGLEILPLSGRVSCWKLLDEWTGFGPAQEIMKNHQDEIRFNIVESHKDIRERDRLLASFEAAKQNLEYLAIKAMITLSTSRLHQELDEAIFSFDVEVLLNWYTAILHSPSKVIINLARKGLCTLLIKNCDYELLLQKVIEKCFLQGIPQQICDFFFLALSEMLIQTEVGHLSIPKLLPLCLVKLSANNISVRLKAFELLGKFRLNSFTLTAMMEMKSFLESSNPALYLKPQYLFSVQLASDFSGDSFALTSECLRYFNYGDFHRRGLVTVLLPWLQNLELKMDVGNKTFEFYTVTTLIGLIEITTKYTKDLPNEIEALWTSLALSGHKKNWTVILFFLMQQCFNRKTFAFVECTRQITIYLAKTELLLGLYATLLSFISSTNVSNENQEIFSYSIENSNHTYIADLDILFPSEKDSIFYSPCQLALLLLMDIVPNPSIMIGANEVATILQAAFIQLDHYSKIVQKQCRQIIHYIVEKVQAMEGRLYSDDNYFSLLGSENIFSANTKIDRLKDFTTTRYDHLITKTNEVLVNTYPDLIQIWGKIALNWATTCPSRRLACNSFQVFRCLLPKFDTDIQLNLIARLVGTISDQEKYLCAYSVEILATINAYVRAMEPSDLMLYPQLFWTSVACLTTVHEEEFLHAVKITYDYLKRTEHLPEFPQHLIDSLPKSWYEQFDGLHLLVLRGFRSTKSFELSMRLFMLLMTYGDKDIVGNVDFRLLTCLLVSLPAMLTTYERPEKLSFNLDDYCEKLTSLAYSYENIELIELIKTFMNRQFRSSDDFLKCAVSYITSNFFEDFALEIITILSMFLSNNMPWIRKSTLRILDNVLPKLHFDDKTYSGLGLNLISPLLRLLSTDYVMDALKLLTMPLSISGPSDVQTFKLLMVDPKTKSTDARFAHFCEIPDETGWCEPNADYALTLTKKNVHTIFYTCPETGDSLKTPEIRFHAEEVSNYPRHIPTNSRGSSGENSLGELVTTLHSLDAFFADDKDEHLPESSDLSDHNTVVYNDTTDDYDDQIVSILSGNLKREREGWIPYESSVFGNYVASEENDELTDSSTGTPGRSHKASLMSKLKPLYFSDSDPSYPTLNRINNFSDFRPSLEELRQPTDFKGLTDWNMEDPETSDSKFPSNGLPLHENYYHLRTMFHAGESNNSLNHSFV</sequence>
<feature type="domain" description="Cell morphogenesis central region" evidence="4">
    <location>
        <begin position="1568"/>
        <end position="1617"/>
    </location>
</feature>
<dbReference type="Proteomes" id="UP001212411">
    <property type="component" value="Chromosome 1"/>
</dbReference>
<feature type="region of interest" description="Disordered" evidence="1">
    <location>
        <begin position="1"/>
        <end position="20"/>
    </location>
</feature>
<dbReference type="GO" id="GO:0005938">
    <property type="term" value="C:cell cortex"/>
    <property type="evidence" value="ECO:0007669"/>
    <property type="project" value="TreeGrafter"/>
</dbReference>
<dbReference type="GeneID" id="80874705"/>
<dbReference type="InterPro" id="IPR029473">
    <property type="entry name" value="MOR2-PAG1_mid"/>
</dbReference>
<feature type="domain" description="Cell morphogenesis protein C-terminal" evidence="3">
    <location>
        <begin position="1656"/>
        <end position="1907"/>
    </location>
</feature>
<dbReference type="KEGG" id="som:SOMG_01223"/>
<accession>A0AAF0AUQ3</accession>
<dbReference type="InterPro" id="IPR039867">
    <property type="entry name" value="Furry/Tao3/Mor2"/>
</dbReference>
<evidence type="ECO:0000259" key="3">
    <source>
        <dbReference type="Pfam" id="PF14225"/>
    </source>
</evidence>
<evidence type="ECO:0000259" key="4">
    <source>
        <dbReference type="Pfam" id="PF14228"/>
    </source>
</evidence>
<dbReference type="Pfam" id="PF14228">
    <property type="entry name" value="MOR2-PAG1_mid"/>
    <property type="match status" value="3"/>
</dbReference>
<dbReference type="Pfam" id="PF14222">
    <property type="entry name" value="MOR2-PAG1_N"/>
    <property type="match status" value="1"/>
</dbReference>
<gene>
    <name evidence="5" type="primary">mor2</name>
    <name evidence="5" type="ORF">SOMG_01223</name>
</gene>
<dbReference type="Pfam" id="PF14225">
    <property type="entry name" value="MOR2-PAG1_C"/>
    <property type="match status" value="1"/>
</dbReference>
<feature type="domain" description="Cell morphogenesis protein N-terminal" evidence="2">
    <location>
        <begin position="131"/>
        <end position="478"/>
    </location>
</feature>
<dbReference type="SUPFAM" id="SSF48371">
    <property type="entry name" value="ARM repeat"/>
    <property type="match status" value="2"/>
</dbReference>
<dbReference type="EMBL" id="CP115611">
    <property type="protein sequence ID" value="WBW71135.1"/>
    <property type="molecule type" value="Genomic_DNA"/>
</dbReference>
<dbReference type="GO" id="GO:0000902">
    <property type="term" value="P:cell morphogenesis"/>
    <property type="evidence" value="ECO:0007669"/>
    <property type="project" value="InterPro"/>
</dbReference>
<evidence type="ECO:0000313" key="6">
    <source>
        <dbReference type="Proteomes" id="UP001212411"/>
    </source>
</evidence>
<name>A0AAF0AUQ3_9SCHI</name>
<feature type="domain" description="Cell morphogenesis central region" evidence="4">
    <location>
        <begin position="1145"/>
        <end position="1378"/>
    </location>
</feature>
<dbReference type="InterPro" id="IPR016024">
    <property type="entry name" value="ARM-type_fold"/>
</dbReference>
<dbReference type="RefSeq" id="XP_056035378.1">
    <property type="nucleotide sequence ID" value="XM_056180016.1"/>
</dbReference>
<reference evidence="5 6" key="1">
    <citation type="journal article" date="2023" name="G3 (Bethesda)">
        <title>A high-quality reference genome for the fission yeast Schizosaccharomyces osmophilus.</title>
        <authorList>
            <person name="Jia G.S."/>
            <person name="Zhang W.C."/>
            <person name="Liang Y."/>
            <person name="Liu X.H."/>
            <person name="Rhind N."/>
            <person name="Pidoux A."/>
            <person name="Brysch-Herzberg M."/>
            <person name="Du L.L."/>
        </authorList>
    </citation>
    <scope>NUCLEOTIDE SEQUENCE [LARGE SCALE GENOMIC DNA]</scope>
    <source>
        <strain evidence="5 6">CBS 15793</strain>
    </source>
</reference>
<feature type="domain" description="Cell morphogenesis central region" evidence="4">
    <location>
        <begin position="665"/>
        <end position="882"/>
    </location>
</feature>